<accession>A0A9N9PF19</accession>
<protein>
    <submittedName>
        <fullName evidence="2">19124_t:CDS:1</fullName>
    </submittedName>
</protein>
<evidence type="ECO:0000313" key="3">
    <source>
        <dbReference type="Proteomes" id="UP000789405"/>
    </source>
</evidence>
<dbReference type="EMBL" id="CAJVPY010051999">
    <property type="protein sequence ID" value="CAG8814982.1"/>
    <property type="molecule type" value="Genomic_DNA"/>
</dbReference>
<dbReference type="Proteomes" id="UP000789405">
    <property type="component" value="Unassembled WGS sequence"/>
</dbReference>
<reference evidence="2" key="1">
    <citation type="submission" date="2021-06" db="EMBL/GenBank/DDBJ databases">
        <authorList>
            <person name="Kallberg Y."/>
            <person name="Tangrot J."/>
            <person name="Rosling A."/>
        </authorList>
    </citation>
    <scope>NUCLEOTIDE SEQUENCE</scope>
    <source>
        <strain evidence="2">MA453B</strain>
    </source>
</reference>
<proteinExistence type="predicted"/>
<comment type="caution">
    <text evidence="2">The sequence shown here is derived from an EMBL/GenBank/DDBJ whole genome shotgun (WGS) entry which is preliminary data.</text>
</comment>
<name>A0A9N9PF19_9GLOM</name>
<evidence type="ECO:0000313" key="2">
    <source>
        <dbReference type="EMBL" id="CAG8814982.1"/>
    </source>
</evidence>
<organism evidence="2 3">
    <name type="scientific">Dentiscutata erythropus</name>
    <dbReference type="NCBI Taxonomy" id="1348616"/>
    <lineage>
        <taxon>Eukaryota</taxon>
        <taxon>Fungi</taxon>
        <taxon>Fungi incertae sedis</taxon>
        <taxon>Mucoromycota</taxon>
        <taxon>Glomeromycotina</taxon>
        <taxon>Glomeromycetes</taxon>
        <taxon>Diversisporales</taxon>
        <taxon>Gigasporaceae</taxon>
        <taxon>Dentiscutata</taxon>
    </lineage>
</organism>
<feature type="region of interest" description="Disordered" evidence="1">
    <location>
        <begin position="1"/>
        <end position="39"/>
    </location>
</feature>
<feature type="compositionally biased region" description="Polar residues" evidence="1">
    <location>
        <begin position="17"/>
        <end position="39"/>
    </location>
</feature>
<sequence>MMEKFILSKKHELQLLEKNNNDNNTKSQPTVEPQPTIES</sequence>
<dbReference type="AlphaFoldDB" id="A0A9N9PF19"/>
<dbReference type="OrthoDB" id="2472419at2759"/>
<keyword evidence="3" id="KW-1185">Reference proteome</keyword>
<evidence type="ECO:0000256" key="1">
    <source>
        <dbReference type="SAM" id="MobiDB-lite"/>
    </source>
</evidence>
<gene>
    <name evidence="2" type="ORF">DERYTH_LOCUS26045</name>
</gene>